<dbReference type="Proteomes" id="UP000019598">
    <property type="component" value="Unassembled WGS sequence"/>
</dbReference>
<sequence>MLKGNYKTFQESDFRLLESDRAMFDWACKQAYIALDNMLTAAALIGVDSCPIEGFDRLYDSEIDRFLGEWAVYFFLK</sequence>
<dbReference type="PATRIC" id="fig|1235795.3.peg.4010"/>
<reference evidence="2 3" key="1">
    <citation type="submission" date="2013-04" db="EMBL/GenBank/DDBJ databases">
        <title>The Genome Sequence of Paenibacillus barengoltzii G22.</title>
        <authorList>
            <consortium name="The Broad Institute Genomics Platform"/>
            <consortium name="The Broad Institute Genome Sequencing Center for Infectious Disease"/>
            <person name="Earl A."/>
            <person name="Xavier R."/>
            <person name="Elson C."/>
            <person name="Duck W."/>
            <person name="Walker B."/>
            <person name="Young S."/>
            <person name="Zeng Q."/>
            <person name="Gargeya S."/>
            <person name="Fitzgerald M."/>
            <person name="Haas B."/>
            <person name="Abouelleil A."/>
            <person name="Allen A.W."/>
            <person name="Alvarado L."/>
            <person name="Arachchi H.M."/>
            <person name="Berlin A.M."/>
            <person name="Chapman S.B."/>
            <person name="Gainer-Dewar J."/>
            <person name="Goldberg J."/>
            <person name="Griggs A."/>
            <person name="Gujja S."/>
            <person name="Hansen M."/>
            <person name="Howarth C."/>
            <person name="Imamovic A."/>
            <person name="Ireland A."/>
            <person name="Larimer J."/>
            <person name="McCowan C."/>
            <person name="Murphy C."/>
            <person name="Pearson M."/>
            <person name="Poon T.W."/>
            <person name="Priest M."/>
            <person name="Roberts A."/>
            <person name="Saif S."/>
            <person name="Shea T."/>
            <person name="Sisk P."/>
            <person name="Sykes S."/>
            <person name="Wortman J."/>
            <person name="Nusbaum C."/>
            <person name="Birren B."/>
        </authorList>
    </citation>
    <scope>NUCLEOTIDE SEQUENCE [LARGE SCALE GENOMIC DNA]</scope>
    <source>
        <strain evidence="2 3">G22</strain>
    </source>
</reference>
<dbReference type="STRING" id="1235795.C812_04047"/>
<dbReference type="AlphaFoldDB" id="R9L504"/>
<dbReference type="Gene3D" id="3.40.109.10">
    <property type="entry name" value="NADH Oxidase"/>
    <property type="match status" value="1"/>
</dbReference>
<dbReference type="InterPro" id="IPR029479">
    <property type="entry name" value="Nitroreductase"/>
</dbReference>
<gene>
    <name evidence="2" type="ORF">C812_04047</name>
</gene>
<evidence type="ECO:0000313" key="2">
    <source>
        <dbReference type="EMBL" id="EOS53496.1"/>
    </source>
</evidence>
<dbReference type="EMBL" id="ASSZ01000037">
    <property type="protein sequence ID" value="EOS53496.1"/>
    <property type="molecule type" value="Genomic_DNA"/>
</dbReference>
<proteinExistence type="predicted"/>
<dbReference type="Pfam" id="PF00881">
    <property type="entry name" value="Nitroreductase"/>
    <property type="match status" value="1"/>
</dbReference>
<organism evidence="2 3">
    <name type="scientific">Paenibacillus barengoltzii G22</name>
    <dbReference type="NCBI Taxonomy" id="1235795"/>
    <lineage>
        <taxon>Bacteria</taxon>
        <taxon>Bacillati</taxon>
        <taxon>Bacillota</taxon>
        <taxon>Bacilli</taxon>
        <taxon>Bacillales</taxon>
        <taxon>Paenibacillaceae</taxon>
        <taxon>Paenibacillus</taxon>
    </lineage>
</organism>
<name>R9L504_9BACL</name>
<dbReference type="HOGENOM" id="CLU_2634702_0_0_9"/>
<evidence type="ECO:0000259" key="1">
    <source>
        <dbReference type="Pfam" id="PF00881"/>
    </source>
</evidence>
<dbReference type="GO" id="GO:0016491">
    <property type="term" value="F:oxidoreductase activity"/>
    <property type="evidence" value="ECO:0007669"/>
    <property type="project" value="InterPro"/>
</dbReference>
<feature type="domain" description="Nitroreductase" evidence="1">
    <location>
        <begin position="18"/>
        <end position="68"/>
    </location>
</feature>
<comment type="caution">
    <text evidence="2">The sequence shown here is derived from an EMBL/GenBank/DDBJ whole genome shotgun (WGS) entry which is preliminary data.</text>
</comment>
<accession>R9L504</accession>
<protein>
    <recommendedName>
        <fullName evidence="1">Nitroreductase domain-containing protein</fullName>
    </recommendedName>
</protein>
<dbReference type="InterPro" id="IPR000415">
    <property type="entry name" value="Nitroreductase-like"/>
</dbReference>
<evidence type="ECO:0000313" key="3">
    <source>
        <dbReference type="Proteomes" id="UP000019598"/>
    </source>
</evidence>
<dbReference type="SUPFAM" id="SSF55469">
    <property type="entry name" value="FMN-dependent nitroreductase-like"/>
    <property type="match status" value="1"/>
</dbReference>